<protein>
    <submittedName>
        <fullName evidence="7">TY4B-J protein</fullName>
    </submittedName>
</protein>
<dbReference type="Gene3D" id="3.40.850.10">
    <property type="entry name" value="Kinesin motor domain"/>
    <property type="match status" value="1"/>
</dbReference>
<feature type="region of interest" description="Disordered" evidence="3">
    <location>
        <begin position="804"/>
        <end position="851"/>
    </location>
</feature>
<feature type="non-terminal residue" evidence="7">
    <location>
        <position position="2530"/>
    </location>
</feature>
<dbReference type="SUPFAM" id="SSF57756">
    <property type="entry name" value="Retrovirus zinc finger-like domains"/>
    <property type="match status" value="1"/>
</dbReference>
<dbReference type="Gene3D" id="3.30.420.10">
    <property type="entry name" value="Ribonuclease H-like superfamily/Ribonuclease H"/>
    <property type="match status" value="1"/>
</dbReference>
<dbReference type="OrthoDB" id="434928at2759"/>
<feature type="compositionally biased region" description="Basic and acidic residues" evidence="3">
    <location>
        <begin position="1696"/>
        <end position="1706"/>
    </location>
</feature>
<dbReference type="GO" id="GO:0008017">
    <property type="term" value="F:microtubule binding"/>
    <property type="evidence" value="ECO:0007669"/>
    <property type="project" value="InterPro"/>
</dbReference>
<dbReference type="GO" id="GO:0003777">
    <property type="term" value="F:microtubule motor activity"/>
    <property type="evidence" value="ECO:0007669"/>
    <property type="project" value="InterPro"/>
</dbReference>
<keyword evidence="1" id="KW-0479">Metal-binding</keyword>
<feature type="domain" description="Kinesin motor" evidence="4">
    <location>
        <begin position="1"/>
        <end position="50"/>
    </location>
</feature>
<evidence type="ECO:0000256" key="2">
    <source>
        <dbReference type="PROSITE-ProRule" id="PRU00283"/>
    </source>
</evidence>
<dbReference type="PANTHER" id="PTHR23002">
    <property type="entry name" value="ZINC FINGER CCHC DOMAIN CONTAINING PROTEIN"/>
    <property type="match status" value="1"/>
</dbReference>
<dbReference type="SUPFAM" id="SSF52540">
    <property type="entry name" value="P-loop containing nucleoside triphosphate hydrolases"/>
    <property type="match status" value="1"/>
</dbReference>
<dbReference type="EMBL" id="CAJNJA010008528">
    <property type="protein sequence ID" value="CAE7237571.1"/>
    <property type="molecule type" value="Genomic_DNA"/>
</dbReference>
<dbReference type="PROSITE" id="PS50158">
    <property type="entry name" value="ZF_CCHC"/>
    <property type="match status" value="1"/>
</dbReference>
<dbReference type="InterPro" id="IPR051714">
    <property type="entry name" value="Znf_CCHC_NABP"/>
</dbReference>
<dbReference type="Pfam" id="PF07727">
    <property type="entry name" value="RVT_2"/>
    <property type="match status" value="1"/>
</dbReference>
<feature type="compositionally biased region" description="Low complexity" evidence="3">
    <location>
        <begin position="830"/>
        <end position="844"/>
    </location>
</feature>
<feature type="compositionally biased region" description="Low complexity" evidence="3">
    <location>
        <begin position="2165"/>
        <end position="2177"/>
    </location>
</feature>
<feature type="region of interest" description="Disordered" evidence="3">
    <location>
        <begin position="1627"/>
        <end position="1717"/>
    </location>
</feature>
<feature type="compositionally biased region" description="Basic and acidic residues" evidence="3">
    <location>
        <begin position="1770"/>
        <end position="1782"/>
    </location>
</feature>
<sequence>ESNVRSSRSHTVFTVQLPVTTADGVQTQLSFVDLAGSERLAKSKAEGQQFQVTIQGGDGERALWSSGVRAMRSYYESFGQAVLSDSNGESEQLEESGCDVERGENAGTGGISSDSRDHSEGPRWQRGSRGSTPVRQPVWDGWSEDGSYVGARDAWNEAEEGDDWSWKGRGGREGHRDYENWSWDGNGGEKDWEARSQDHENWSWKTGCSRQGSLGGEALSHHWPKRQPKWEQQALYVEDEPAEELYNPIPDGSEVLRDSKGTVKVVGEDDVLKYGEKKQSGGRVSSTCPPVFRARPQESYSEWKRSVEFWIGGEGGQLPPELIGPRMMVQLRDRAAQLVKRLSNKDVNGPDGKDIIFKELERSPLIRQVDKHKIDEHRRRLMHLNRAPHESIESYITRAALYRAQLLGLDSTLSMGEAFYVGHLLDHAHLSRRDKAMIKTKAGTDVDEHLVTCAMVELATELEGEPGYPLGMSEPNMAKNGEEWLLQRGDTRSRLANLGGSAANGRQASGTPGGRLARHSFAAEGGEGYELFEDDPGEEDYEEADIPPELLMRENEAFGMHYKAKQKIAEVKKLRQYYRKPDNDTKRKALAEQMKVNPCHNCGELGHWSRECPHPKGGSTSKPQQVLVARTRQLPKVPEEDDDREWDLLVSLCRAEPTSSGGSQRGPSSQYKVRRAYPALGVIEVEGYDVLWSVQDLAFKIILDIGCMRWRREDRWFRVDPETETFKFGGGEKLGVKNYGVGQDSGHYTLSEQVAKAHLLGNPMASTTPPKCKICQSSDHKTRECPQIEEVSDGEFQRVPMNLDLSEETLPRRTAPPRPDSKSTFRGRKATSTTATPGASSTAPDVESTENLEGVAGLTQEEMQMLAKRRTRQATAKAKAIQRKALTGIQADYPSLSHAWSYEVALNLVASTASRMRVYLWKKIVWQARVKAAVEAEGNRRWKRNPRWLAMLLGKEVARPNRGLHQKIKGGLQKVKEVMVTMEAVIKDPGKRLMMEVFAGSATLTKVARGGNKWMACPPVDKKYGWDLAQPKDQKSLLGWIKKCQPDLVTLDPPCGPWCGQSSEGLRQDELWERRRLQLPFWRLVAEVWRLQDEAGTLVVVTQPALSQAMHLSFMQDRENVHRAYVPMCSFGLCDPETRQPYEKTMVIEANNGEFLKYLLKGTYCKHGLCGHQSAAGHDARMRGHATAATDWELHAATSGAGWETMAVASHEVPDEGLRQELARHSMTGERYDFICYDGAANQQPRRLRALVAHLHVTMGHLSNERLSRMLRLSGAKEAAVQLAQALRCQVCAMTRPPLPTPQVAYQKPRSFNERVSGDSFFIWDASGQRFAATHFIDALTDYQVGDLTDTPDSSFAREVFQDLWLSVFGPPDLLITDGGSEFKGGLEAMLDLFGVVHEVTPEGAKWRLGQAERHGAVLKLMVMKLVKGMGLKGLKDMRHALLASVAAKNRTLNRGGVSPMQAVTGRNNMIPGSLMQQLSSGQVRFKYNEAATTSEAVARAERIRIGAIEAFHWLDSHDALRRALASRSRPPHMEGVREGATVYVYDPPANRRGLARRMQDNSSWTGPGIIVCVERDKPIPQRIWVRVRGRVKAFPLQKLRLATVDEMTSADYVTQAVQDVEKELQGGQLRVEAEDDGTMPTEDGAGRANAPDESSSSSSSSADDEQLPEEDAEARAEREERAKLLDDLPYSVARNLDDKRKREQESTQDPHALDFQKKQKLFEELAKQLNPPSTLEEAGIRKHLEDSYAKFKSVKKVIMGKSKSSGGRSRGDGGHTNKAERSKVRTVMMVHAGDDCEHLFRPGEMEAMLNDTVGQWALWSAPSLLADHEVLVQVSRKVQEAEMEGVTEVTTGRARVEYKWSSLDAAWRDAFVEPLKKAVGVYLEHKGIKGVPADQLVDPTRVIGSRFVLTNKGAENLSEAELKARWVFGGHRDPDAGLYATASPTASVLGHNLLNFVAVQMRWVVYYEDVSAAFLQGKQLPRAEKVFVKVPHGYPPAVTEFLIQGLGGGVRPDLVELTKGGFGLPESPRLWYLEYKDTIEGLGLKELALVPGLFRAFHPCGKLRAMASIHVDDTRYAGDESSQQLWDELHAKLKFGKQRKATDGWQKFCGRWERQDPQTLEMEYSMNEYTKAIPLVKTRPEEALPQPPNVPSASSVATACDEAPSTSTTIPGSSSTACDEAPSTTTMIPGSSATACDEAPSTSTTIPGLFNCSMPQSEGSRAPMSSMPQSEGSDDMVIRYLAEAVNRGTEQSDGLSDHEKRLVGSVVGQLNWAARQGRYDLAFVSSSVQQLAGRGHSSALKVLNQGVKRAREDVTIKVRNLQCPLQDLVVVAVSDAAYGAMPGGHSQGGLLIMIGSPGLLRGPAPVCAMEGISSKIQRVVRCSMSAEVSALATCYEHGDFVRAVFCELIDYNFKLSSWKLSVAKWPLYLVTDARTGDDALNSDTLPTDRKIAVDVAVLRQAILEDPTNCFVRWVPGSAMPCDGLTKWADNHVLSKVLTTGEWSLVDSPEAQELRRQAGIKRAMWRKAAK</sequence>
<name>A0A812L1Z3_9DINO</name>
<dbReference type="InterPro" id="IPR001878">
    <property type="entry name" value="Znf_CCHC"/>
</dbReference>
<feature type="domain" description="Integrase catalytic" evidence="6">
    <location>
        <begin position="1305"/>
        <end position="1468"/>
    </location>
</feature>
<dbReference type="Proteomes" id="UP000601435">
    <property type="component" value="Unassembled WGS sequence"/>
</dbReference>
<dbReference type="GO" id="GO:0015074">
    <property type="term" value="P:DNA integration"/>
    <property type="evidence" value="ECO:0007669"/>
    <property type="project" value="InterPro"/>
</dbReference>
<evidence type="ECO:0000259" key="6">
    <source>
        <dbReference type="PROSITE" id="PS50994"/>
    </source>
</evidence>
<feature type="region of interest" description="Disordered" evidence="3">
    <location>
        <begin position="1760"/>
        <end position="1782"/>
    </location>
</feature>
<gene>
    <name evidence="7" type="primary">TY4B-J</name>
    <name evidence="7" type="ORF">SNEC2469_LOCUS4068</name>
</gene>
<feature type="non-terminal residue" evidence="7">
    <location>
        <position position="1"/>
    </location>
</feature>
<evidence type="ECO:0000256" key="1">
    <source>
        <dbReference type="PROSITE-ProRule" id="PRU00047"/>
    </source>
</evidence>
<dbReference type="Gene3D" id="4.10.60.10">
    <property type="entry name" value="Zinc finger, CCHC-type"/>
    <property type="match status" value="1"/>
</dbReference>
<evidence type="ECO:0000259" key="4">
    <source>
        <dbReference type="PROSITE" id="PS50067"/>
    </source>
</evidence>
<dbReference type="PROSITE" id="PS50994">
    <property type="entry name" value="INTEGRASE"/>
    <property type="match status" value="1"/>
</dbReference>
<evidence type="ECO:0000313" key="8">
    <source>
        <dbReference type="Proteomes" id="UP000601435"/>
    </source>
</evidence>
<dbReference type="InterPro" id="IPR001752">
    <property type="entry name" value="Kinesin_motor_dom"/>
</dbReference>
<feature type="region of interest" description="Disordered" evidence="3">
    <location>
        <begin position="495"/>
        <end position="517"/>
    </location>
</feature>
<evidence type="ECO:0000313" key="7">
    <source>
        <dbReference type="EMBL" id="CAE7237571.1"/>
    </source>
</evidence>
<reference evidence="7" key="1">
    <citation type="submission" date="2021-02" db="EMBL/GenBank/DDBJ databases">
        <authorList>
            <person name="Dougan E. K."/>
            <person name="Rhodes N."/>
            <person name="Thang M."/>
            <person name="Chan C."/>
        </authorList>
    </citation>
    <scope>NUCLEOTIDE SEQUENCE</scope>
</reference>
<dbReference type="GO" id="GO:0005524">
    <property type="term" value="F:ATP binding"/>
    <property type="evidence" value="ECO:0007669"/>
    <property type="project" value="InterPro"/>
</dbReference>
<accession>A0A812L1Z3</accession>
<dbReference type="InterPro" id="IPR001584">
    <property type="entry name" value="Integrase_cat-core"/>
</dbReference>
<keyword evidence="1" id="KW-0863">Zinc-finger</keyword>
<evidence type="ECO:0000256" key="3">
    <source>
        <dbReference type="SAM" id="MobiDB-lite"/>
    </source>
</evidence>
<dbReference type="Pfam" id="PF00225">
    <property type="entry name" value="Kinesin"/>
    <property type="match status" value="1"/>
</dbReference>
<feature type="compositionally biased region" description="Basic and acidic residues" evidence="3">
    <location>
        <begin position="1674"/>
        <end position="1687"/>
    </location>
</feature>
<dbReference type="PROSITE" id="PS50067">
    <property type="entry name" value="KINESIN_MOTOR_2"/>
    <property type="match status" value="1"/>
</dbReference>
<keyword evidence="8" id="KW-1185">Reference proteome</keyword>
<dbReference type="InterPro" id="IPR036961">
    <property type="entry name" value="Kinesin_motor_dom_sf"/>
</dbReference>
<keyword evidence="1" id="KW-0862">Zinc</keyword>
<dbReference type="GO" id="GO:0008270">
    <property type="term" value="F:zinc ion binding"/>
    <property type="evidence" value="ECO:0007669"/>
    <property type="project" value="UniProtKB-KW"/>
</dbReference>
<feature type="domain" description="CCHC-type" evidence="5">
    <location>
        <begin position="599"/>
        <end position="613"/>
    </location>
</feature>
<dbReference type="GO" id="GO:0007018">
    <property type="term" value="P:microtubule-based movement"/>
    <property type="evidence" value="ECO:0007669"/>
    <property type="project" value="InterPro"/>
</dbReference>
<feature type="compositionally biased region" description="Acidic residues" evidence="3">
    <location>
        <begin position="1663"/>
        <end position="1673"/>
    </location>
</feature>
<comment type="caution">
    <text evidence="2">Lacks conserved residue(s) required for the propagation of feature annotation.</text>
</comment>
<dbReference type="Pfam" id="PF00098">
    <property type="entry name" value="zf-CCHC"/>
    <property type="match status" value="1"/>
</dbReference>
<dbReference type="GO" id="GO:0003676">
    <property type="term" value="F:nucleic acid binding"/>
    <property type="evidence" value="ECO:0007669"/>
    <property type="project" value="InterPro"/>
</dbReference>
<organism evidence="7 8">
    <name type="scientific">Symbiodinium necroappetens</name>
    <dbReference type="NCBI Taxonomy" id="1628268"/>
    <lineage>
        <taxon>Eukaryota</taxon>
        <taxon>Sar</taxon>
        <taxon>Alveolata</taxon>
        <taxon>Dinophyceae</taxon>
        <taxon>Suessiales</taxon>
        <taxon>Symbiodiniaceae</taxon>
        <taxon>Symbiodinium</taxon>
    </lineage>
</organism>
<evidence type="ECO:0000259" key="5">
    <source>
        <dbReference type="PROSITE" id="PS50158"/>
    </source>
</evidence>
<dbReference type="SUPFAM" id="SSF53098">
    <property type="entry name" value="Ribonuclease H-like"/>
    <property type="match status" value="1"/>
</dbReference>
<comment type="caution">
    <text evidence="7">The sequence shown here is derived from an EMBL/GenBank/DDBJ whole genome shotgun (WGS) entry which is preliminary data.</text>
</comment>
<comment type="similarity">
    <text evidence="2">Belongs to the TRAFAC class myosin-kinesin ATPase superfamily. Kinesin family.</text>
</comment>
<proteinExistence type="inferred from homology"/>
<feature type="region of interest" description="Disordered" evidence="3">
    <location>
        <begin position="2163"/>
        <end position="2184"/>
    </location>
</feature>
<dbReference type="InterPro" id="IPR013103">
    <property type="entry name" value="RVT_2"/>
</dbReference>
<feature type="compositionally biased region" description="Basic and acidic residues" evidence="3">
    <location>
        <begin position="114"/>
        <end position="123"/>
    </location>
</feature>
<dbReference type="SMART" id="SM00343">
    <property type="entry name" value="ZnF_C2HC"/>
    <property type="match status" value="2"/>
</dbReference>
<feature type="region of interest" description="Disordered" evidence="3">
    <location>
        <begin position="85"/>
        <end position="142"/>
    </location>
</feature>
<dbReference type="InterPro" id="IPR036397">
    <property type="entry name" value="RNaseH_sf"/>
</dbReference>
<dbReference type="InterPro" id="IPR012337">
    <property type="entry name" value="RNaseH-like_sf"/>
</dbReference>
<dbReference type="InterPro" id="IPR036875">
    <property type="entry name" value="Znf_CCHC_sf"/>
</dbReference>
<dbReference type="InterPro" id="IPR027417">
    <property type="entry name" value="P-loop_NTPase"/>
</dbReference>